<evidence type="ECO:0000256" key="3">
    <source>
        <dbReference type="SAM" id="SignalP"/>
    </source>
</evidence>
<evidence type="ECO:0008006" key="5">
    <source>
        <dbReference type="Google" id="ProtNLM"/>
    </source>
</evidence>
<feature type="signal peptide" evidence="3">
    <location>
        <begin position="1"/>
        <end position="24"/>
    </location>
</feature>
<keyword evidence="2" id="KW-0812">Transmembrane</keyword>
<accession>G3A1M8</accession>
<sequence length="724" mass="76112">MRQTTTARTLAAVAAWCITQSAFADGTTLGEISQAARRSGDKSREALVTIYGQVVNNPLATGGAGGADTILAGLFQVMNGALLVVGAMFACYVMFRKLTQTAHDGAVYDREKHTLWGPIRLVWGLSALVPTANGWSLAQLLMLWATSVMGIGIANLGTDAAISALQDGKGMVVQPVMPSTNDLAHRVFEADLCMHGINAGLADALAAGALVTQDSYVQQAPTSSGFMLKNASFVCGGADINSNLDPQPKSTNWISATIDTSQVRQAHLQALSDMQKALSEAARNFVNAVTTKMHEGGTLPDAEVAIQSAAQQYESTVNKSAGTKQGDIEALAEQMGSTIKESGWWTLGAWYQTFAQANTKLTDAIAAKGATFGPSANGDPAMIGIYQAALDAYKAQRATNTSAPPIGSNGTQESDSNKLLGRLFAPMQRVTTALTTDVNLGGEQRGQLNPLIKMKNLGDYLMGTAEFSLATYGLITGIANASDGLSAAGIASRVANFFTSAPDVLKGMLKAMSPFLVMAIVALFLLGGTLSTYLPMVPFIIWFGAAVNWLVVVGEAIIAAPLWALAHLGGEGDGMGQRTTHGYIFLLNAIFRPVLMVAGFFLGGAIIVAGGTLLNDLFGVAIANVQYDSMTGIFSTIFFVAIYCSMCLNLVHNSFNLIFIVPDQVINWVGGHASATPGREDNDRLRNAVNVFANKLEHMPGISRNGGKRPAGSTKPSDGTGMKS</sequence>
<evidence type="ECO:0000313" key="4">
    <source>
        <dbReference type="EMBL" id="CCA85130.1"/>
    </source>
</evidence>
<dbReference type="InterPro" id="IPR027628">
    <property type="entry name" value="DotA_TraY"/>
</dbReference>
<feature type="transmembrane region" description="Helical" evidence="2">
    <location>
        <begin position="585"/>
        <end position="610"/>
    </location>
</feature>
<feature type="transmembrane region" description="Helical" evidence="2">
    <location>
        <begin position="70"/>
        <end position="95"/>
    </location>
</feature>
<feature type="transmembrane region" description="Helical" evidence="2">
    <location>
        <begin position="540"/>
        <end position="565"/>
    </location>
</feature>
<evidence type="ECO:0000256" key="2">
    <source>
        <dbReference type="SAM" id="Phobius"/>
    </source>
</evidence>
<feature type="transmembrane region" description="Helical" evidence="2">
    <location>
        <begin position="515"/>
        <end position="534"/>
    </location>
</feature>
<feature type="transmembrane region" description="Helical" evidence="2">
    <location>
        <begin position="630"/>
        <end position="651"/>
    </location>
</feature>
<dbReference type="RefSeq" id="WP_197333441.1">
    <property type="nucleotide sequence ID" value="NZ_CP115944.1"/>
</dbReference>
<dbReference type="NCBIfam" id="TIGR04346">
    <property type="entry name" value="DotA_TraY"/>
    <property type="match status" value="1"/>
</dbReference>
<name>G3A1M8_9RALS</name>
<keyword evidence="3" id="KW-0732">Signal</keyword>
<proteinExistence type="predicted"/>
<dbReference type="AlphaFoldDB" id="G3A1M8"/>
<evidence type="ECO:0000256" key="1">
    <source>
        <dbReference type="SAM" id="MobiDB-lite"/>
    </source>
</evidence>
<protein>
    <recommendedName>
        <fullName evidence="5">Integral membrane protein</fullName>
    </recommendedName>
</protein>
<reference evidence="4" key="1">
    <citation type="journal article" date="2011" name="PLoS ONE">
        <title>Ralstonia syzygii, the Blood Disease Bacterium and some Asian R. solanacearum strains form a single genomic species despite divergent lifestyles.</title>
        <authorList>
            <person name="Remenant B."/>
            <person name="de Cambiaire J.C."/>
            <person name="Cellier G."/>
            <person name="Jacobs J.M."/>
            <person name="Mangenot S."/>
            <person name="Barbe V."/>
            <person name="Lajus A."/>
            <person name="Vallenet D."/>
            <person name="Medigue C."/>
            <person name="Fegan M."/>
            <person name="Allen C."/>
            <person name="Prior P."/>
        </authorList>
    </citation>
    <scope>NUCLEOTIDE SEQUENCE</scope>
    <source>
        <strain evidence="4">R24</strain>
    </source>
</reference>
<keyword evidence="2" id="KW-1133">Transmembrane helix</keyword>
<feature type="region of interest" description="Disordered" evidence="1">
    <location>
        <begin position="699"/>
        <end position="724"/>
    </location>
</feature>
<feature type="chain" id="PRO_5003442220" description="Integral membrane protein" evidence="3">
    <location>
        <begin position="25"/>
        <end position="724"/>
    </location>
</feature>
<reference evidence="4" key="2">
    <citation type="submission" date="2011-04" db="EMBL/GenBank/DDBJ databases">
        <authorList>
            <person name="Genoscope - CEA"/>
        </authorList>
    </citation>
    <scope>NUCLEOTIDE SEQUENCE</scope>
    <source>
        <strain evidence="4">R24</strain>
    </source>
</reference>
<dbReference type="EMBL" id="FR854086">
    <property type="protein sequence ID" value="CCA85130.1"/>
    <property type="molecule type" value="Genomic_DNA"/>
</dbReference>
<gene>
    <name evidence="4" type="ORF">RALSY_11129</name>
</gene>
<organism evidence="4">
    <name type="scientific">Ralstonia syzygii R24</name>
    <dbReference type="NCBI Taxonomy" id="907261"/>
    <lineage>
        <taxon>Bacteria</taxon>
        <taxon>Pseudomonadati</taxon>
        <taxon>Pseudomonadota</taxon>
        <taxon>Betaproteobacteria</taxon>
        <taxon>Burkholderiales</taxon>
        <taxon>Burkholderiaceae</taxon>
        <taxon>Ralstonia</taxon>
        <taxon>Ralstonia solanacearum species complex</taxon>
    </lineage>
</organism>
<keyword evidence="2" id="KW-0472">Membrane</keyword>
<feature type="transmembrane region" description="Helical" evidence="2">
    <location>
        <begin position="141"/>
        <end position="162"/>
    </location>
</feature>